<organism evidence="3 4">
    <name type="scientific">Microbacterium gilvum</name>
    <dbReference type="NCBI Taxonomy" id="1336204"/>
    <lineage>
        <taxon>Bacteria</taxon>
        <taxon>Bacillati</taxon>
        <taxon>Actinomycetota</taxon>
        <taxon>Actinomycetes</taxon>
        <taxon>Micrococcales</taxon>
        <taxon>Microbacteriaceae</taxon>
        <taxon>Microbacterium</taxon>
    </lineage>
</organism>
<dbReference type="InterPro" id="IPR025403">
    <property type="entry name" value="TgpA-like_C"/>
</dbReference>
<keyword evidence="1" id="KW-1133">Transmembrane helix</keyword>
<evidence type="ECO:0000313" key="4">
    <source>
        <dbReference type="Proteomes" id="UP001501645"/>
    </source>
</evidence>
<comment type="caution">
    <text evidence="3">The sequence shown here is derived from an EMBL/GenBank/DDBJ whole genome shotgun (WGS) entry which is preliminary data.</text>
</comment>
<dbReference type="Pfam" id="PF13559">
    <property type="entry name" value="DUF4129"/>
    <property type="match status" value="1"/>
</dbReference>
<feature type="transmembrane region" description="Helical" evidence="1">
    <location>
        <begin position="65"/>
        <end position="85"/>
    </location>
</feature>
<dbReference type="RefSeq" id="WP_345436785.1">
    <property type="nucleotide sequence ID" value="NZ_BAABKO010000001.1"/>
</dbReference>
<keyword evidence="4" id="KW-1185">Reference proteome</keyword>
<evidence type="ECO:0000259" key="2">
    <source>
        <dbReference type="Pfam" id="PF13559"/>
    </source>
</evidence>
<evidence type="ECO:0000313" key="3">
    <source>
        <dbReference type="EMBL" id="GAA4769145.1"/>
    </source>
</evidence>
<keyword evidence="1" id="KW-0812">Transmembrane</keyword>
<sequence length="219" mass="23054">MRAALGVALAFLPDGDDARDWAEDELSDPVYDAAQPNLVDRIAQAIADFVSGILNPQIDGGWSPLLATVVIAVVALLVVAAFLIWGRPRSAGRAASASALLFGDDAHRSAAELRADAARHAAASAWDAAIADAFRALARGLEERDLVDPAPGMTAQRFADLAVEPFPGHTAALHDAAASFDDVRYLRRPGARDTFDRIAALDAALGATRPAVLRAEVRI</sequence>
<protein>
    <recommendedName>
        <fullName evidence="2">Protein-glutamine gamma-glutamyltransferase-like C-terminal domain-containing protein</fullName>
    </recommendedName>
</protein>
<dbReference type="EMBL" id="BAABKO010000001">
    <property type="protein sequence ID" value="GAA4769145.1"/>
    <property type="molecule type" value="Genomic_DNA"/>
</dbReference>
<gene>
    <name evidence="3" type="ORF">GCM10023351_11050</name>
</gene>
<proteinExistence type="predicted"/>
<dbReference type="Proteomes" id="UP001501645">
    <property type="component" value="Unassembled WGS sequence"/>
</dbReference>
<accession>A0ABP8ZXM4</accession>
<name>A0ABP8ZXM4_9MICO</name>
<reference evidence="4" key="1">
    <citation type="journal article" date="2019" name="Int. J. Syst. Evol. Microbiol.">
        <title>The Global Catalogue of Microorganisms (GCM) 10K type strain sequencing project: providing services to taxonomists for standard genome sequencing and annotation.</title>
        <authorList>
            <consortium name="The Broad Institute Genomics Platform"/>
            <consortium name="The Broad Institute Genome Sequencing Center for Infectious Disease"/>
            <person name="Wu L."/>
            <person name="Ma J."/>
        </authorList>
    </citation>
    <scope>NUCLEOTIDE SEQUENCE [LARGE SCALE GENOMIC DNA]</scope>
    <source>
        <strain evidence="4">JCM 18537</strain>
    </source>
</reference>
<feature type="domain" description="Protein-glutamine gamma-glutamyltransferase-like C-terminal" evidence="2">
    <location>
        <begin position="133"/>
        <end position="202"/>
    </location>
</feature>
<keyword evidence="1" id="KW-0472">Membrane</keyword>
<evidence type="ECO:0000256" key="1">
    <source>
        <dbReference type="SAM" id="Phobius"/>
    </source>
</evidence>